<dbReference type="InterPro" id="IPR017451">
    <property type="entry name" value="F-box-assoc_interact_dom"/>
</dbReference>
<dbReference type="PANTHER" id="PTHR31672:SF10">
    <property type="entry name" value="F-BOX DOMAIN-CONTAINING PROTEIN"/>
    <property type="match status" value="1"/>
</dbReference>
<dbReference type="NCBIfam" id="TIGR01640">
    <property type="entry name" value="F_box_assoc_1"/>
    <property type="match status" value="1"/>
</dbReference>
<evidence type="ECO:0000259" key="1">
    <source>
        <dbReference type="Pfam" id="PF07734"/>
    </source>
</evidence>
<gene>
    <name evidence="2" type="ORF">DCAF_LOCUS25179</name>
</gene>
<evidence type="ECO:0000313" key="2">
    <source>
        <dbReference type="EMBL" id="CAK7354326.1"/>
    </source>
</evidence>
<dbReference type="InterPro" id="IPR050796">
    <property type="entry name" value="SCF_F-box_component"/>
</dbReference>
<comment type="caution">
    <text evidence="2">The sequence shown here is derived from an EMBL/GenBank/DDBJ whole genome shotgun (WGS) entry which is preliminary data.</text>
</comment>
<reference evidence="2 3" key="1">
    <citation type="submission" date="2024-01" db="EMBL/GenBank/DDBJ databases">
        <authorList>
            <person name="Waweru B."/>
        </authorList>
    </citation>
    <scope>NUCLEOTIDE SEQUENCE [LARGE SCALE GENOMIC DNA]</scope>
</reference>
<dbReference type="SUPFAM" id="SSF50965">
    <property type="entry name" value="Galactose oxidase, central domain"/>
    <property type="match status" value="1"/>
</dbReference>
<sequence length="165" mass="18687">MIKDTNAAFLVGSSNGLLCLNIVERGTNLDCCVLWNPATRQKRFLPSHLLEIRYRHSTFGLCFLPQISDYKLLRFVNVPVDDFKAEVFSLSTGSWREVKAIPMLGRHFAIYNKHVIVKGVWYCMASRVKKDPGSQVVHFILTFDMGNDSFSRLEDGVPGFGNPMV</sequence>
<keyword evidence="3" id="KW-1185">Reference proteome</keyword>
<proteinExistence type="predicted"/>
<name>A0AAV1SLP9_9ROSI</name>
<protein>
    <recommendedName>
        <fullName evidence="1">F-box associated beta-propeller type 1 domain-containing protein</fullName>
    </recommendedName>
</protein>
<feature type="domain" description="F-box associated beta-propeller type 1" evidence="1">
    <location>
        <begin position="13"/>
        <end position="152"/>
    </location>
</feature>
<dbReference type="InterPro" id="IPR011043">
    <property type="entry name" value="Gal_Oxase/kelch_b-propeller"/>
</dbReference>
<accession>A0AAV1SLP9</accession>
<dbReference type="EMBL" id="CAWUPB010001194">
    <property type="protein sequence ID" value="CAK7354326.1"/>
    <property type="molecule type" value="Genomic_DNA"/>
</dbReference>
<dbReference type="InterPro" id="IPR006527">
    <property type="entry name" value="F-box-assoc_dom_typ1"/>
</dbReference>
<dbReference type="Pfam" id="PF07734">
    <property type="entry name" value="FBA_1"/>
    <property type="match status" value="1"/>
</dbReference>
<evidence type="ECO:0000313" key="3">
    <source>
        <dbReference type="Proteomes" id="UP001314170"/>
    </source>
</evidence>
<dbReference type="Proteomes" id="UP001314170">
    <property type="component" value="Unassembled WGS sequence"/>
</dbReference>
<organism evidence="2 3">
    <name type="scientific">Dovyalis caffra</name>
    <dbReference type="NCBI Taxonomy" id="77055"/>
    <lineage>
        <taxon>Eukaryota</taxon>
        <taxon>Viridiplantae</taxon>
        <taxon>Streptophyta</taxon>
        <taxon>Embryophyta</taxon>
        <taxon>Tracheophyta</taxon>
        <taxon>Spermatophyta</taxon>
        <taxon>Magnoliopsida</taxon>
        <taxon>eudicotyledons</taxon>
        <taxon>Gunneridae</taxon>
        <taxon>Pentapetalae</taxon>
        <taxon>rosids</taxon>
        <taxon>fabids</taxon>
        <taxon>Malpighiales</taxon>
        <taxon>Salicaceae</taxon>
        <taxon>Flacourtieae</taxon>
        <taxon>Dovyalis</taxon>
    </lineage>
</organism>
<dbReference type="PANTHER" id="PTHR31672">
    <property type="entry name" value="BNACNNG10540D PROTEIN"/>
    <property type="match status" value="1"/>
</dbReference>
<dbReference type="AlphaFoldDB" id="A0AAV1SLP9"/>